<dbReference type="AlphaFoldDB" id="W0LD47"/>
<reference evidence="1 2" key="2">
    <citation type="submission" date="2015-03" db="EMBL/GenBank/DDBJ databases">
        <authorList>
            <person name="Chan K.-G."/>
        </authorList>
    </citation>
    <scope>NUCLEOTIDE SEQUENCE [LARGE SCALE GENOMIC DNA]</scope>
    <source>
        <strain evidence="1 2">RB-25</strain>
    </source>
</reference>
<dbReference type="KEGG" id="sfo:Z042_11635"/>
<dbReference type="OrthoDB" id="7053268at2"/>
<dbReference type="eggNOG" id="COG2982">
    <property type="taxonomic scope" value="Bacteria"/>
</dbReference>
<organism evidence="1 2">
    <name type="scientific">Chania multitudinisentens RB-25</name>
    <dbReference type="NCBI Taxonomy" id="1441930"/>
    <lineage>
        <taxon>Bacteria</taxon>
        <taxon>Pseudomonadati</taxon>
        <taxon>Pseudomonadota</taxon>
        <taxon>Gammaproteobacteria</taxon>
        <taxon>Enterobacterales</taxon>
        <taxon>Yersiniaceae</taxon>
        <taxon>Chania</taxon>
    </lineage>
</organism>
<dbReference type="RefSeq" id="WP_024913526.1">
    <property type="nucleotide sequence ID" value="NZ_CP007044.2"/>
</dbReference>
<proteinExistence type="predicted"/>
<evidence type="ECO:0000313" key="1">
    <source>
        <dbReference type="EMBL" id="AHG20207.1"/>
    </source>
</evidence>
<sequence>MKFIGKLLLTLLLLAVLAVVLLYVLGQTRWAAGWLSRWISDNSEYRLSVDKITHSWSNPEKITLEGVTLAQANQPQTLAAKQIDLAFSLRQITEPRYFSSVTLRDGTLNVKSQQGISLPIQADTLQLSNMALQSNDASWQLNAQKVNAGITPWQPTIAHVLGENNQFQFSAGSMTLNGIPASQVLVQGEIKQNQLLLSDFGADLAQGNLTGVASRAADGSWLIERLRLSNVRLQTPLTLEQFREQFTALPPITVKRFDLIDARLEGKEWAVNDLDLSLQNVTFQKGDWSSQDGSLSFNAGDLINGNFHLIDPIMNVQLSPAGVTITQFTTRWEGGLLRTSGHWLRANQRLQLDEVAMAALEYTLPINWHTLWLQPLPSWLAEVYISKLTTNRNLLIDINPDFPFQITALDGYGSNLLLAQDHQWGIWSGSLKLNGSDATFNKVDVRRPSLALDANTQQINVTELSAFMPDGLLDAKASVSQLPGKPFTLSFNGRSVPLNTLQQWGWQHVPLEGDGNLQLQLKGLLNNSAGPFKSSLQGHLQAASKEGQTVEQQLP</sequence>
<name>W0LD47_9GAMM</name>
<dbReference type="PATRIC" id="fig|1441930.4.peg.2313"/>
<dbReference type="EMBL" id="CP007044">
    <property type="protein sequence ID" value="AHG20207.1"/>
    <property type="molecule type" value="Genomic_DNA"/>
</dbReference>
<dbReference type="STRING" id="1441930.Z042_11635"/>
<gene>
    <name evidence="1" type="ORF">Z042_11635</name>
</gene>
<accession>W0LD47</accession>
<protein>
    <submittedName>
        <fullName evidence="1">Uncharacterized protein</fullName>
    </submittedName>
</protein>
<keyword evidence="2" id="KW-1185">Reference proteome</keyword>
<evidence type="ECO:0000313" key="2">
    <source>
        <dbReference type="Proteomes" id="UP000019030"/>
    </source>
</evidence>
<dbReference type="Proteomes" id="UP000019030">
    <property type="component" value="Chromosome"/>
</dbReference>
<reference evidence="1 2" key="1">
    <citation type="submission" date="2014-01" db="EMBL/GenBank/DDBJ databases">
        <title>Isolation of Serratia multitudinisentens RB-25 from Ex-Landfill site.</title>
        <authorList>
            <person name="Robson E.H.J."/>
        </authorList>
    </citation>
    <scope>NUCLEOTIDE SEQUENCE [LARGE SCALE GENOMIC DNA]</scope>
    <source>
        <strain evidence="1 2">RB-25</strain>
    </source>
</reference>
<dbReference type="HOGENOM" id="CLU_033892_0_0_6"/>